<dbReference type="SUPFAM" id="SSF53474">
    <property type="entry name" value="alpha/beta-Hydrolases"/>
    <property type="match status" value="1"/>
</dbReference>
<evidence type="ECO:0000313" key="4">
    <source>
        <dbReference type="Proteomes" id="UP000310636"/>
    </source>
</evidence>
<keyword evidence="1 3" id="KW-0378">Hydrolase</keyword>
<evidence type="ECO:0000259" key="2">
    <source>
        <dbReference type="Pfam" id="PF20434"/>
    </source>
</evidence>
<dbReference type="Gene3D" id="3.40.50.1820">
    <property type="entry name" value="alpha/beta hydrolase"/>
    <property type="match status" value="1"/>
</dbReference>
<comment type="caution">
    <text evidence="3">The sequence shown here is derived from an EMBL/GenBank/DDBJ whole genome shotgun (WGS) entry which is preliminary data.</text>
</comment>
<proteinExistence type="predicted"/>
<evidence type="ECO:0000256" key="1">
    <source>
        <dbReference type="ARBA" id="ARBA00022801"/>
    </source>
</evidence>
<dbReference type="PANTHER" id="PTHR48081">
    <property type="entry name" value="AB HYDROLASE SUPERFAMILY PROTEIN C4A8.06C"/>
    <property type="match status" value="1"/>
</dbReference>
<name>A0A4S4C1Y3_9BACL</name>
<sequence>MLVVQMARDWKILSGEPVDSLLFRQAGDKELRLLVMRPEEGGGAAPCIVWIHGGGFTSGTAEVLLPQCRYYSSLGYVCVSVEYRLMELDGETPRPDGAQLEQQVADCREAVRYVRRHAEQLGIDPRRIALVGESAGGYLAAGVTTLPDDEEEEGSADAVSCVPDALILYNPITQLLGNWKRRIAAAVEESAQSWLERHTRAREMSPLLRLTAAHPPTLLMHGLADSIVPPEDSAEYAARLTELGVSAQLELLPASSHAFALFNYKASERELALTLEKTTEFLKTVFEG</sequence>
<keyword evidence="4" id="KW-1185">Reference proteome</keyword>
<reference evidence="3 4" key="1">
    <citation type="submission" date="2019-04" db="EMBL/GenBank/DDBJ databases">
        <title>Cohnella sp. nov. isolated from preserved vegetables.</title>
        <authorList>
            <person name="Lin S.-Y."/>
            <person name="Hung M.-H."/>
            <person name="Young C.-C."/>
        </authorList>
    </citation>
    <scope>NUCLEOTIDE SEQUENCE [LARGE SCALE GENOMIC DNA]</scope>
    <source>
        <strain evidence="3 4">CC-MHH1044</strain>
    </source>
</reference>
<dbReference type="EMBL" id="SSOB01000008">
    <property type="protein sequence ID" value="THF81616.1"/>
    <property type="molecule type" value="Genomic_DNA"/>
</dbReference>
<gene>
    <name evidence="3" type="ORF">E6C55_07745</name>
</gene>
<evidence type="ECO:0000313" key="3">
    <source>
        <dbReference type="EMBL" id="THF81616.1"/>
    </source>
</evidence>
<dbReference type="Pfam" id="PF20434">
    <property type="entry name" value="BD-FAE"/>
    <property type="match status" value="1"/>
</dbReference>
<dbReference type="InterPro" id="IPR029058">
    <property type="entry name" value="AB_hydrolase_fold"/>
</dbReference>
<protein>
    <submittedName>
        <fullName evidence="3">Alpha/beta hydrolase</fullName>
    </submittedName>
</protein>
<organism evidence="3 4">
    <name type="scientific">Cohnella fermenti</name>
    <dbReference type="NCBI Taxonomy" id="2565925"/>
    <lineage>
        <taxon>Bacteria</taxon>
        <taxon>Bacillati</taxon>
        <taxon>Bacillota</taxon>
        <taxon>Bacilli</taxon>
        <taxon>Bacillales</taxon>
        <taxon>Paenibacillaceae</taxon>
        <taxon>Cohnella</taxon>
    </lineage>
</organism>
<feature type="domain" description="BD-FAE-like" evidence="2">
    <location>
        <begin position="36"/>
        <end position="239"/>
    </location>
</feature>
<dbReference type="InterPro" id="IPR049492">
    <property type="entry name" value="BD-FAE-like_dom"/>
</dbReference>
<dbReference type="AlphaFoldDB" id="A0A4S4C1Y3"/>
<dbReference type="Proteomes" id="UP000310636">
    <property type="component" value="Unassembled WGS sequence"/>
</dbReference>
<dbReference type="GO" id="GO:0016787">
    <property type="term" value="F:hydrolase activity"/>
    <property type="evidence" value="ECO:0007669"/>
    <property type="project" value="UniProtKB-KW"/>
</dbReference>
<dbReference type="InterPro" id="IPR050300">
    <property type="entry name" value="GDXG_lipolytic_enzyme"/>
</dbReference>
<accession>A0A4S4C1Y3</accession>
<dbReference type="OrthoDB" id="9815425at2"/>